<dbReference type="InterPro" id="IPR036866">
    <property type="entry name" value="RibonucZ/Hydroxyglut_hydro"/>
</dbReference>
<dbReference type="InterPro" id="IPR001279">
    <property type="entry name" value="Metallo-B-lactamas"/>
</dbReference>
<protein>
    <recommendedName>
        <fullName evidence="1">Metallo-beta-lactamase domain-containing protein</fullName>
    </recommendedName>
</protein>
<evidence type="ECO:0000313" key="3">
    <source>
        <dbReference type="Proteomes" id="UP000231333"/>
    </source>
</evidence>
<evidence type="ECO:0000259" key="1">
    <source>
        <dbReference type="SMART" id="SM00849"/>
    </source>
</evidence>
<dbReference type="Gene3D" id="3.60.15.10">
    <property type="entry name" value="Ribonuclease Z/Hydroxyacylglutathione hydrolase-like"/>
    <property type="match status" value="1"/>
</dbReference>
<dbReference type="PANTHER" id="PTHR30619:SF1">
    <property type="entry name" value="RECOMBINATION PROTEIN 2"/>
    <property type="match status" value="1"/>
</dbReference>
<dbReference type="InterPro" id="IPR035681">
    <property type="entry name" value="ComA-like_MBL"/>
</dbReference>
<accession>A0A2H0QXV3</accession>
<dbReference type="InterPro" id="IPR052159">
    <property type="entry name" value="Competence_DNA_uptake"/>
</dbReference>
<name>A0A2H0QXV3_9BACT</name>
<dbReference type="SUPFAM" id="SSF56281">
    <property type="entry name" value="Metallo-hydrolase/oxidoreductase"/>
    <property type="match status" value="1"/>
</dbReference>
<evidence type="ECO:0000313" key="2">
    <source>
        <dbReference type="EMBL" id="PIR38826.1"/>
    </source>
</evidence>
<reference evidence="2 3" key="1">
    <citation type="submission" date="2017-09" db="EMBL/GenBank/DDBJ databases">
        <title>Depth-based differentiation of microbial function through sediment-hosted aquifers and enrichment of novel symbionts in the deep terrestrial subsurface.</title>
        <authorList>
            <person name="Probst A.J."/>
            <person name="Ladd B."/>
            <person name="Jarett J.K."/>
            <person name="Geller-Mcgrath D.E."/>
            <person name="Sieber C.M."/>
            <person name="Emerson J.B."/>
            <person name="Anantharaman K."/>
            <person name="Thomas B.C."/>
            <person name="Malmstrom R."/>
            <person name="Stieglmeier M."/>
            <person name="Klingl A."/>
            <person name="Woyke T."/>
            <person name="Ryan C.M."/>
            <person name="Banfield J.F."/>
        </authorList>
    </citation>
    <scope>NUCLEOTIDE SEQUENCE [LARGE SCALE GENOMIC DNA]</scope>
    <source>
        <strain evidence="2">CG10_big_fil_rev_8_21_14_0_10_42_12</strain>
    </source>
</reference>
<gene>
    <name evidence="2" type="ORF">COV34_00285</name>
</gene>
<sequence>MTKRLFILIMIVLGNMGVWSYVVAEKPREGVKVAFLDVGQGDAIFIEAPNGKQMLIDGGRDQTVLRELRKVMPFWDRSIDIVLATHPDADHIGGLIDVLERYEIDVFIDSGNIGETETYEYIEELADLEGAEEIEGKAGQIVWLSDDVYFAILFPDRDVSGVESNTASVVGQLVYGETQVLLTGDSPQEIEWHLVATYGEKLESEILKAGHHGSRTSTGALFLNEVAPEEVVISAGKDNRYGHPHKEVVDFVESFGAEIVNTGEIGRIEYVLYPDGTFEKK</sequence>
<organism evidence="2 3">
    <name type="scientific">Candidatus Zambryskibacteria bacterium CG10_big_fil_rev_8_21_14_0_10_42_12</name>
    <dbReference type="NCBI Taxonomy" id="1975115"/>
    <lineage>
        <taxon>Bacteria</taxon>
        <taxon>Candidatus Zambryskiibacteriota</taxon>
    </lineage>
</organism>
<dbReference type="Pfam" id="PF00753">
    <property type="entry name" value="Lactamase_B"/>
    <property type="match status" value="1"/>
</dbReference>
<dbReference type="EMBL" id="PCXL01000007">
    <property type="protein sequence ID" value="PIR38826.1"/>
    <property type="molecule type" value="Genomic_DNA"/>
</dbReference>
<comment type="caution">
    <text evidence="2">The sequence shown here is derived from an EMBL/GenBank/DDBJ whole genome shotgun (WGS) entry which is preliminary data.</text>
</comment>
<dbReference type="PANTHER" id="PTHR30619">
    <property type="entry name" value="DNA INTERNALIZATION/COMPETENCE PROTEIN COMEC/REC2"/>
    <property type="match status" value="1"/>
</dbReference>
<proteinExistence type="predicted"/>
<dbReference type="Proteomes" id="UP000231333">
    <property type="component" value="Unassembled WGS sequence"/>
</dbReference>
<dbReference type="AlphaFoldDB" id="A0A2H0QXV3"/>
<dbReference type="SMART" id="SM00849">
    <property type="entry name" value="Lactamase_B"/>
    <property type="match status" value="1"/>
</dbReference>
<dbReference type="CDD" id="cd07731">
    <property type="entry name" value="ComA-like_MBL-fold"/>
    <property type="match status" value="1"/>
</dbReference>
<feature type="domain" description="Metallo-beta-lactamase" evidence="1">
    <location>
        <begin position="40"/>
        <end position="237"/>
    </location>
</feature>